<dbReference type="Pfam" id="PF12804">
    <property type="entry name" value="NTP_transf_3"/>
    <property type="match status" value="1"/>
</dbReference>
<dbReference type="RefSeq" id="WP_194372648.1">
    <property type="nucleotide sequence ID" value="NZ_CP063767.1"/>
</dbReference>
<evidence type="ECO:0000313" key="5">
    <source>
        <dbReference type="EMBL" id="QOY61380.1"/>
    </source>
</evidence>
<dbReference type="Gene3D" id="1.10.10.10">
    <property type="entry name" value="Winged helix-like DNA-binding domain superfamily/Winged helix DNA-binding domain"/>
    <property type="match status" value="1"/>
</dbReference>
<keyword evidence="2" id="KW-0548">Nucleotidyltransferase</keyword>
<dbReference type="InterPro" id="IPR025877">
    <property type="entry name" value="MobA-like_NTP_Trfase"/>
</dbReference>
<evidence type="ECO:0000313" key="6">
    <source>
        <dbReference type="Proteomes" id="UP000593735"/>
    </source>
</evidence>
<dbReference type="KEGG" id="tio:INP52_04125"/>
<dbReference type="CDD" id="cd02523">
    <property type="entry name" value="PC_cytidylyltransferase"/>
    <property type="match status" value="1"/>
</dbReference>
<dbReference type="InterPro" id="IPR011009">
    <property type="entry name" value="Kinase-like_dom_sf"/>
</dbReference>
<dbReference type="GO" id="GO:0016779">
    <property type="term" value="F:nucleotidyltransferase activity"/>
    <property type="evidence" value="ECO:0007669"/>
    <property type="project" value="UniProtKB-KW"/>
</dbReference>
<dbReference type="InterPro" id="IPR002575">
    <property type="entry name" value="Aminoglycoside_PTrfase"/>
</dbReference>
<dbReference type="SUPFAM" id="SSF53448">
    <property type="entry name" value="Nucleotide-diphospho-sugar transferases"/>
    <property type="match status" value="1"/>
</dbReference>
<keyword evidence="1 5" id="KW-0808">Transferase</keyword>
<dbReference type="Gene3D" id="3.30.200.20">
    <property type="entry name" value="Phosphorylase Kinase, domain 1"/>
    <property type="match status" value="1"/>
</dbReference>
<feature type="domain" description="Aminoglycoside phosphotransferase" evidence="3">
    <location>
        <begin position="325"/>
        <end position="537"/>
    </location>
</feature>
<evidence type="ECO:0000259" key="3">
    <source>
        <dbReference type="Pfam" id="PF01636"/>
    </source>
</evidence>
<dbReference type="PANTHER" id="PTHR43584">
    <property type="entry name" value="NUCLEOTIDYL TRANSFERASE"/>
    <property type="match status" value="1"/>
</dbReference>
<dbReference type="Proteomes" id="UP000593735">
    <property type="component" value="Chromosome"/>
</dbReference>
<dbReference type="CDD" id="cd05151">
    <property type="entry name" value="ChoK-like"/>
    <property type="match status" value="1"/>
</dbReference>
<dbReference type="InterPro" id="IPR036388">
    <property type="entry name" value="WH-like_DNA-bd_sf"/>
</dbReference>
<dbReference type="InterPro" id="IPR029044">
    <property type="entry name" value="Nucleotide-diphossugar_trans"/>
</dbReference>
<protein>
    <submittedName>
        <fullName evidence="5">Phosphotransferase</fullName>
    </submittedName>
</protein>
<dbReference type="AlphaFoldDB" id="A0A7S7RV78"/>
<evidence type="ECO:0000256" key="1">
    <source>
        <dbReference type="ARBA" id="ARBA00022679"/>
    </source>
</evidence>
<reference evidence="5 6" key="1">
    <citation type="submission" date="2020-10" db="EMBL/GenBank/DDBJ databases">
        <title>Olsenella immobilis sp.nov., isolated from the mud in a fermentation cellar used for the production of Chinese strong-flavoured liquor.</title>
        <authorList>
            <person name="Lu L."/>
        </authorList>
    </citation>
    <scope>NUCLEOTIDE SEQUENCE [LARGE SCALE GENOMIC DNA]</scope>
    <source>
        <strain evidence="5 6">LZLJ-2</strain>
    </source>
</reference>
<dbReference type="Gene3D" id="3.90.1200.10">
    <property type="match status" value="1"/>
</dbReference>
<organism evidence="5 6">
    <name type="scientific">Thermophilibacter immobilis</name>
    <dbReference type="NCBI Taxonomy" id="2779519"/>
    <lineage>
        <taxon>Bacteria</taxon>
        <taxon>Bacillati</taxon>
        <taxon>Actinomycetota</taxon>
        <taxon>Coriobacteriia</taxon>
        <taxon>Coriobacteriales</taxon>
        <taxon>Atopobiaceae</taxon>
        <taxon>Thermophilibacter</taxon>
    </lineage>
</organism>
<gene>
    <name evidence="5" type="ORF">INP52_04125</name>
</gene>
<name>A0A7S7RV78_9ACTN</name>
<dbReference type="Gene3D" id="3.90.550.10">
    <property type="entry name" value="Spore Coat Polysaccharide Biosynthesis Protein SpsA, Chain A"/>
    <property type="match status" value="1"/>
</dbReference>
<evidence type="ECO:0000259" key="4">
    <source>
        <dbReference type="Pfam" id="PF12804"/>
    </source>
</evidence>
<feature type="domain" description="MobA-like NTP transferase" evidence="4">
    <location>
        <begin position="75"/>
        <end position="153"/>
    </location>
</feature>
<dbReference type="SUPFAM" id="SSF46785">
    <property type="entry name" value="Winged helix' DNA-binding domain"/>
    <property type="match status" value="1"/>
</dbReference>
<dbReference type="Pfam" id="PF01636">
    <property type="entry name" value="APH"/>
    <property type="match status" value="1"/>
</dbReference>
<dbReference type="InterPro" id="IPR050065">
    <property type="entry name" value="GlmU-like"/>
</dbReference>
<accession>A0A7S7RV78</accession>
<dbReference type="EMBL" id="CP063767">
    <property type="protein sequence ID" value="QOY61380.1"/>
    <property type="molecule type" value="Genomic_DNA"/>
</dbReference>
<dbReference type="PANTHER" id="PTHR43584:SF5">
    <property type="entry name" value="PROTEIN LICC"/>
    <property type="match status" value="1"/>
</dbReference>
<proteinExistence type="predicted"/>
<evidence type="ECO:0000256" key="2">
    <source>
        <dbReference type="ARBA" id="ARBA00022695"/>
    </source>
</evidence>
<dbReference type="InterPro" id="IPR036390">
    <property type="entry name" value="WH_DNA-bd_sf"/>
</dbReference>
<sequence length="608" mass="68776">MKGAGTNLTKKQFSVLDVLRASPEARQRSIAKWAALSLGSVSAAIGELEGMGLVAAGRLTPAGLEALLPYKVDNAVILAAGLSSRFAPISYEKPKGLLKVRGEILIERQIEQLQTAGITSITLVVGYMKEYFFYLEDKYGVSIVVNEKYASHNNNASLWCVRNRLLNTYVCSSDDYFTQNPFEPYVWKAYYAAQWSEGQTDEWCMEAGARGQIVSVSMGGRGSWYMTGHAYFDRAFSKRFTKILDAECNLPETFDKLWEALLAEHLTELDMVVRPYPEGTINEFDSLDELCVFDPHFLQNVDSDIFDNIEGVLGCSKDEIHDVYPLKQGLTNLSCHFATGEGEYVYRHPGVGTELLIDRRGEVAALKTAKNLGLDDTFIYEDPTRGWKISRFVPHARGLDSKDSSQVAHAMRMARSLHESGAKVENHFDFYEEAKRYEGLLLERGPIDIPGYAEMAAKVDRLERCVKADNAPTCLNHNDFFELNFLIDEDDTYYLIDWEYAGMSDYANDFGTFCVCCQLDEDEVLAALADYFGRAPTAAETRHNLAHVQLAGWCWYLWSLLKEAEGDFVGEWLYIYFRYAERYLDKVLALYEEACLESIPREDVVARF</sequence>
<dbReference type="SUPFAM" id="SSF56112">
    <property type="entry name" value="Protein kinase-like (PK-like)"/>
    <property type="match status" value="1"/>
</dbReference>
<keyword evidence="6" id="KW-1185">Reference proteome</keyword>